<dbReference type="SUPFAM" id="SSF56104">
    <property type="entry name" value="SAICAR synthase-like"/>
    <property type="match status" value="1"/>
</dbReference>
<dbReference type="PANTHER" id="PTHR23086:SF54">
    <property type="entry name" value="PHOSPHATIDYLINOSITOL 4-PHOSPHATE 5-KINASE TYPE-1 ALPHA"/>
    <property type="match status" value="1"/>
</dbReference>
<dbReference type="AlphaFoldDB" id="A0A091DKI6"/>
<reference evidence="3 4" key="1">
    <citation type="submission" date="2013-11" db="EMBL/GenBank/DDBJ databases">
        <title>The Damaraland mole rat (Fukomys damarensis) genome and evolution of African mole rats.</title>
        <authorList>
            <person name="Gladyshev V.N."/>
            <person name="Fang X."/>
        </authorList>
    </citation>
    <scope>NUCLEOTIDE SEQUENCE [LARGE SCALE GENOMIC DNA]</scope>
    <source>
        <tissue evidence="3">Liver</tissue>
    </source>
</reference>
<evidence type="ECO:0000259" key="2">
    <source>
        <dbReference type="SMART" id="SM00330"/>
    </source>
</evidence>
<accession>A0A091DKI6</accession>
<dbReference type="SMART" id="SM00330">
    <property type="entry name" value="PIPKc"/>
    <property type="match status" value="1"/>
</dbReference>
<name>A0A091DKI6_FUKDA</name>
<keyword evidence="4" id="KW-1185">Reference proteome</keyword>
<dbReference type="GO" id="GO:0016308">
    <property type="term" value="F:1-phosphatidylinositol-4-phosphate 5-kinase activity"/>
    <property type="evidence" value="ECO:0007669"/>
    <property type="project" value="TreeGrafter"/>
</dbReference>
<dbReference type="Pfam" id="PF01504">
    <property type="entry name" value="PIP5K"/>
    <property type="match status" value="1"/>
</dbReference>
<dbReference type="InterPro" id="IPR002498">
    <property type="entry name" value="PInositol-4-P-4/5-kinase_core"/>
</dbReference>
<evidence type="ECO:0000256" key="1">
    <source>
        <dbReference type="ARBA" id="ARBA00022777"/>
    </source>
</evidence>
<dbReference type="InterPro" id="IPR027484">
    <property type="entry name" value="PInositol-4-P-5-kinase_N"/>
</dbReference>
<gene>
    <name evidence="3" type="ORF">H920_07878</name>
</gene>
<dbReference type="PANTHER" id="PTHR23086">
    <property type="entry name" value="PHOSPHATIDYLINOSITOL-4-PHOSPHATE 5-KINASE"/>
    <property type="match status" value="1"/>
</dbReference>
<dbReference type="GO" id="GO:0046854">
    <property type="term" value="P:phosphatidylinositol phosphate biosynthetic process"/>
    <property type="evidence" value="ECO:0007669"/>
    <property type="project" value="TreeGrafter"/>
</dbReference>
<dbReference type="Proteomes" id="UP000028990">
    <property type="component" value="Unassembled WGS sequence"/>
</dbReference>
<proteinExistence type="predicted"/>
<protein>
    <submittedName>
        <fullName evidence="3">Phosphatidylinositol-4-phosphate 5-kinase type-1 alpha</fullName>
    </submittedName>
</protein>
<keyword evidence="1 3" id="KW-0418">Kinase</keyword>
<dbReference type="EMBL" id="KN122382">
    <property type="protein sequence ID" value="KFO30775.1"/>
    <property type="molecule type" value="Genomic_DNA"/>
</dbReference>
<evidence type="ECO:0000313" key="3">
    <source>
        <dbReference type="EMBL" id="KFO30775.1"/>
    </source>
</evidence>
<feature type="domain" description="PIPK" evidence="2">
    <location>
        <begin position="88"/>
        <end position="345"/>
    </location>
</feature>
<keyword evidence="1 3" id="KW-0808">Transferase</keyword>
<dbReference type="GO" id="GO:0005886">
    <property type="term" value="C:plasma membrane"/>
    <property type="evidence" value="ECO:0007669"/>
    <property type="project" value="TreeGrafter"/>
</dbReference>
<sequence length="349" mass="38363">MAPASSGRGRGPHALAVLSSVSSCFSPRARTAAAAASGIKRPVASEVPYNSGMTIKKIGHRSVDSSGETTYKKTTTSALKGARQSGITHTVGSLSTKPEQDILTQDLCVVERTLAPVAFRHVWELFGIRPSDYSYSHCSEPLTELFNFAVLELVVSFSVCPGVTSSSSRRRSIKKPFCNEKEKKKEAFLQKLLPGYYMDLNLNPRTVLPSVCGLYCVREGGKNIRILVMNSHLLRFVKMALKGSTYKCGGCFSERAREASARLPTRHAWWSLLGCCHVTTLWVNVEKTEPQDQKLCQENQELKARCDRLGEQNSARRKQAPLCARGGHRQQGPVLGCPPRTCHLPVLSV</sequence>
<organism evidence="3 4">
    <name type="scientific">Fukomys damarensis</name>
    <name type="common">Damaraland mole rat</name>
    <name type="synonym">Cryptomys damarensis</name>
    <dbReference type="NCBI Taxonomy" id="885580"/>
    <lineage>
        <taxon>Eukaryota</taxon>
        <taxon>Metazoa</taxon>
        <taxon>Chordata</taxon>
        <taxon>Craniata</taxon>
        <taxon>Vertebrata</taxon>
        <taxon>Euteleostomi</taxon>
        <taxon>Mammalia</taxon>
        <taxon>Eutheria</taxon>
        <taxon>Euarchontoglires</taxon>
        <taxon>Glires</taxon>
        <taxon>Rodentia</taxon>
        <taxon>Hystricomorpha</taxon>
        <taxon>Bathyergidae</taxon>
        <taxon>Fukomys</taxon>
    </lineage>
</organism>
<dbReference type="Gene3D" id="3.30.800.10">
    <property type="entry name" value="Phosphatidylinositol Phosphate Kinase II Beta"/>
    <property type="match status" value="1"/>
</dbReference>
<evidence type="ECO:0000313" key="4">
    <source>
        <dbReference type="Proteomes" id="UP000028990"/>
    </source>
</evidence>
<dbReference type="InterPro" id="IPR023610">
    <property type="entry name" value="PInositol-4/5-P-5/4-kinase"/>
</dbReference>